<accession>A0A8C1SWT2</accession>
<evidence type="ECO:0000313" key="3">
    <source>
        <dbReference type="Proteomes" id="UP000694700"/>
    </source>
</evidence>
<dbReference type="InterPro" id="IPR043502">
    <property type="entry name" value="DNA/RNA_pol_sf"/>
</dbReference>
<dbReference type="InterPro" id="IPR000477">
    <property type="entry name" value="RT_dom"/>
</dbReference>
<dbReference type="PROSITE" id="PS50878">
    <property type="entry name" value="RT_POL"/>
    <property type="match status" value="1"/>
</dbReference>
<dbReference type="Pfam" id="PF00078">
    <property type="entry name" value="RVT_1"/>
    <property type="match status" value="1"/>
</dbReference>
<reference evidence="2" key="1">
    <citation type="submission" date="2025-08" db="UniProtKB">
        <authorList>
            <consortium name="Ensembl"/>
        </authorList>
    </citation>
    <scope>IDENTIFICATION</scope>
</reference>
<name>A0A8C1SWT2_CYPCA</name>
<evidence type="ECO:0000259" key="1">
    <source>
        <dbReference type="PROSITE" id="PS50878"/>
    </source>
</evidence>
<proteinExistence type="predicted"/>
<dbReference type="CDD" id="cd01650">
    <property type="entry name" value="RT_nLTR_like"/>
    <property type="match status" value="1"/>
</dbReference>
<dbReference type="SUPFAM" id="SSF56672">
    <property type="entry name" value="DNA/RNA polymerases"/>
    <property type="match status" value="1"/>
</dbReference>
<sequence length="529" mass="59388">MTSPVLWTSFNPVSLHYVKEVMLKLKPSFSSHDTIHPYYLRQIFDTVGPGLVSLFNKSLLEGAVPSNLKIATVTPVLKKPSLDASILSNFRPISILPFISKILEKIVFLQLQTFLTDNQVLEKFQSGFKSLHSTETALVKVLNDIYMATDSGDSVILVMLDLSSAFDTVDHSILISRLEHCVGLGGAVLSWFKSFLTNRFFSVKIGNFSSSPSNLSCGVPQGSVLAPVLFSLYLLPLGSIFRKHNVSFHCYADDMQIYMPVSRKNNSSLGNLTACLEDVKAWLANNFLFLNSDKTEVIVFNSSESRPNNHLDLESLNQFISPQVRNLGVMVDRCLKFDKQISAVIGSSFFSLRSLTKIKSFLPKRSMETAIHALITSRLDYCNSLYFGISKSQTARLQVVQNAAARFLKGKRKFDHATPLLRSLHWLHWINFRIDFKILLLVFKSLNDLAPSYLSDLLNPYLPTRGLRSKDKLLLQIPTTRLKSRGNRAFEVAGPTLWNKLPLHIRSASTLSEFKSCLKTYLSSVAFSL</sequence>
<protein>
    <recommendedName>
        <fullName evidence="1">Reverse transcriptase domain-containing protein</fullName>
    </recommendedName>
</protein>
<dbReference type="PANTHER" id="PTHR33332">
    <property type="entry name" value="REVERSE TRANSCRIPTASE DOMAIN-CONTAINING PROTEIN"/>
    <property type="match status" value="1"/>
</dbReference>
<organism evidence="2 3">
    <name type="scientific">Cyprinus carpio</name>
    <name type="common">Common carp</name>
    <dbReference type="NCBI Taxonomy" id="7962"/>
    <lineage>
        <taxon>Eukaryota</taxon>
        <taxon>Metazoa</taxon>
        <taxon>Chordata</taxon>
        <taxon>Craniata</taxon>
        <taxon>Vertebrata</taxon>
        <taxon>Euteleostomi</taxon>
        <taxon>Actinopterygii</taxon>
        <taxon>Neopterygii</taxon>
        <taxon>Teleostei</taxon>
        <taxon>Ostariophysi</taxon>
        <taxon>Cypriniformes</taxon>
        <taxon>Cyprinidae</taxon>
        <taxon>Cyprininae</taxon>
        <taxon>Cyprinus</taxon>
    </lineage>
</organism>
<dbReference type="Proteomes" id="UP000694700">
    <property type="component" value="Unplaced"/>
</dbReference>
<evidence type="ECO:0000313" key="2">
    <source>
        <dbReference type="Ensembl" id="ENSCCRP00015013597.1"/>
    </source>
</evidence>
<dbReference type="Ensembl" id="ENSCCRT00015014081.1">
    <property type="protein sequence ID" value="ENSCCRP00015013597.1"/>
    <property type="gene ID" value="ENSCCRG00015006171.1"/>
</dbReference>
<dbReference type="AlphaFoldDB" id="A0A8C1SWT2"/>
<feature type="domain" description="Reverse transcriptase" evidence="1">
    <location>
        <begin position="57"/>
        <end position="331"/>
    </location>
</feature>